<dbReference type="Proteomes" id="UP001596135">
    <property type="component" value="Unassembled WGS sequence"/>
</dbReference>
<evidence type="ECO:0000313" key="2">
    <source>
        <dbReference type="Proteomes" id="UP001596135"/>
    </source>
</evidence>
<comment type="caution">
    <text evidence="1">The sequence shown here is derived from an EMBL/GenBank/DDBJ whole genome shotgun (WGS) entry which is preliminary data.</text>
</comment>
<accession>A0ABW1LQ42</accession>
<reference evidence="2" key="1">
    <citation type="journal article" date="2019" name="Int. J. Syst. Evol. Microbiol.">
        <title>The Global Catalogue of Microorganisms (GCM) 10K type strain sequencing project: providing services to taxonomists for standard genome sequencing and annotation.</title>
        <authorList>
            <consortium name="The Broad Institute Genomics Platform"/>
            <consortium name="The Broad Institute Genome Sequencing Center for Infectious Disease"/>
            <person name="Wu L."/>
            <person name="Ma J."/>
        </authorList>
    </citation>
    <scope>NUCLEOTIDE SEQUENCE [LARGE SCALE GENOMIC DNA]</scope>
    <source>
        <strain evidence="2">CCUG 54522</strain>
    </source>
</reference>
<proteinExistence type="predicted"/>
<gene>
    <name evidence="1" type="ORF">ACFPYL_23425</name>
</gene>
<dbReference type="RefSeq" id="WP_379160376.1">
    <property type="nucleotide sequence ID" value="NZ_JBHSRJ010000009.1"/>
</dbReference>
<keyword evidence="2" id="KW-1185">Reference proteome</keyword>
<evidence type="ECO:0000313" key="1">
    <source>
        <dbReference type="EMBL" id="MFC6046055.1"/>
    </source>
</evidence>
<dbReference type="EMBL" id="JBHSRJ010000009">
    <property type="protein sequence ID" value="MFC6046055.1"/>
    <property type="molecule type" value="Genomic_DNA"/>
</dbReference>
<organism evidence="1 2">
    <name type="scientific">Nocardioides hankookensis</name>
    <dbReference type="NCBI Taxonomy" id="443157"/>
    <lineage>
        <taxon>Bacteria</taxon>
        <taxon>Bacillati</taxon>
        <taxon>Actinomycetota</taxon>
        <taxon>Actinomycetes</taxon>
        <taxon>Propionibacteriales</taxon>
        <taxon>Nocardioidaceae</taxon>
        <taxon>Nocardioides</taxon>
    </lineage>
</organism>
<protein>
    <submittedName>
        <fullName evidence="1">Uncharacterized protein</fullName>
    </submittedName>
</protein>
<sequence>MKVMKNERRQAWRALSSEDKHVRLQAMRERQQSQVQFEMLRLHSHAR</sequence>
<name>A0ABW1LQ42_9ACTN</name>